<accession>A0A9E7EXZ5</accession>
<feature type="compositionally biased region" description="Pro residues" evidence="1">
    <location>
        <begin position="65"/>
        <end position="75"/>
    </location>
</feature>
<sequence length="243" mass="24837">MKDLMVMRILISSFSTPAIFDPKLQLGLGGNRSNSLVSIGPAVDQNGEATTAWRKLFSSSSSPSSPSPPSPPPPKILTLNLVPLTTSSGPAGSPSASSPPTSSPTPSTAPPAHSPSTSTTVAASPSPRTTTSPPIPAGSPASWRTAAYPTSMASGSRPSSVGGPLLGYAPPATIWCSRLASSPPSTPPVTSTRALTARAAALERPPLEVDKTLTAFKSLIFIGVLVHLLLYRSQIFGCDRISG</sequence>
<evidence type="ECO:0000313" key="2">
    <source>
        <dbReference type="EMBL" id="URD86019.1"/>
    </source>
</evidence>
<feature type="compositionally biased region" description="Low complexity" evidence="1">
    <location>
        <begin position="83"/>
        <end position="100"/>
    </location>
</feature>
<dbReference type="Proteomes" id="UP001055439">
    <property type="component" value="Chromosome 2"/>
</dbReference>
<name>A0A9E7EXZ5_9LILI</name>
<keyword evidence="3" id="KW-1185">Reference proteome</keyword>
<feature type="region of interest" description="Disordered" evidence="1">
    <location>
        <begin position="56"/>
        <end position="143"/>
    </location>
</feature>
<feature type="compositionally biased region" description="Low complexity" evidence="1">
    <location>
        <begin position="114"/>
        <end position="132"/>
    </location>
</feature>
<proteinExistence type="predicted"/>
<dbReference type="AlphaFoldDB" id="A0A9E7EXZ5"/>
<evidence type="ECO:0000256" key="1">
    <source>
        <dbReference type="SAM" id="MobiDB-lite"/>
    </source>
</evidence>
<feature type="compositionally biased region" description="Pro residues" evidence="1">
    <location>
        <begin position="101"/>
        <end position="113"/>
    </location>
</feature>
<reference evidence="2" key="1">
    <citation type="submission" date="2022-05" db="EMBL/GenBank/DDBJ databases">
        <title>The Musa troglodytarum L. genome provides insights into the mechanism of non-climacteric behaviour and enrichment of carotenoids.</title>
        <authorList>
            <person name="Wang J."/>
        </authorList>
    </citation>
    <scope>NUCLEOTIDE SEQUENCE</scope>
    <source>
        <tissue evidence="2">Leaf</tissue>
    </source>
</reference>
<gene>
    <name evidence="2" type="ORF">MUK42_27828</name>
</gene>
<organism evidence="2 3">
    <name type="scientific">Musa troglodytarum</name>
    <name type="common">fe'i banana</name>
    <dbReference type="NCBI Taxonomy" id="320322"/>
    <lineage>
        <taxon>Eukaryota</taxon>
        <taxon>Viridiplantae</taxon>
        <taxon>Streptophyta</taxon>
        <taxon>Embryophyta</taxon>
        <taxon>Tracheophyta</taxon>
        <taxon>Spermatophyta</taxon>
        <taxon>Magnoliopsida</taxon>
        <taxon>Liliopsida</taxon>
        <taxon>Zingiberales</taxon>
        <taxon>Musaceae</taxon>
        <taxon>Musa</taxon>
    </lineage>
</organism>
<evidence type="ECO:0000313" key="3">
    <source>
        <dbReference type="Proteomes" id="UP001055439"/>
    </source>
</evidence>
<protein>
    <submittedName>
        <fullName evidence="2">Uncharacterized protein</fullName>
    </submittedName>
</protein>
<dbReference type="EMBL" id="CP097504">
    <property type="protein sequence ID" value="URD86019.1"/>
    <property type="molecule type" value="Genomic_DNA"/>
</dbReference>